<dbReference type="EMBL" id="JAOWLY010000005">
    <property type="protein sequence ID" value="MDG4983858.1"/>
    <property type="molecule type" value="Genomic_DNA"/>
</dbReference>
<evidence type="ECO:0000313" key="2">
    <source>
        <dbReference type="EMBL" id="MDG4983858.1"/>
    </source>
</evidence>
<accession>A0A9X4S4M9</accession>
<protein>
    <submittedName>
        <fullName evidence="2">Uncharacterized protein</fullName>
    </submittedName>
</protein>
<comment type="caution">
    <text evidence="2">The sequence shown here is derived from an EMBL/GenBank/DDBJ whole genome shotgun (WGS) entry which is preliminary data.</text>
</comment>
<gene>
    <name evidence="2" type="ORF">OGZ51_06845</name>
</gene>
<dbReference type="AlphaFoldDB" id="A0A9X4S4M9"/>
<feature type="transmembrane region" description="Helical" evidence="1">
    <location>
        <begin position="6"/>
        <end position="23"/>
    </location>
</feature>
<reference evidence="2" key="2">
    <citation type="journal article" date="2023" name="Food Microbiol.">
        <title>Evaluation of the fermentation potential of lactic acid bacteria isolated from herbs, fruits and vegetables as starter cultures in nut-based milk alternatives.</title>
        <authorList>
            <person name="Huang W."/>
            <person name="Dong A."/>
            <person name="Pham H.T."/>
            <person name="Zhou C."/>
            <person name="Huo Z."/>
            <person name="Watjen A.P."/>
            <person name="Prakash S."/>
            <person name="Bang-Berthelsen C.H."/>
            <person name="Turner M.S."/>
        </authorList>
    </citation>
    <scope>NUCLEOTIDE SEQUENCE</scope>
    <source>
        <strain evidence="2">3</strain>
    </source>
</reference>
<evidence type="ECO:0000256" key="1">
    <source>
        <dbReference type="SAM" id="Phobius"/>
    </source>
</evidence>
<proteinExistence type="predicted"/>
<name>A0A9X4S4M9_9LACT</name>
<sequence>MKKHKMWISVGLAIVVLMISFGIKKHKEESKIVVLEKKAAIEVKENSREIKEIKITEFNESPAGVKNINYAVIETSGRIVKGNCIKMGNFGFESKNGLIGGKTEAGVNVTYTNGKKR</sequence>
<dbReference type="Proteomes" id="UP001152614">
    <property type="component" value="Unassembled WGS sequence"/>
</dbReference>
<evidence type="ECO:0000313" key="3">
    <source>
        <dbReference type="Proteomes" id="UP001152614"/>
    </source>
</evidence>
<organism evidence="2 3">
    <name type="scientific">Lactococcus lactis</name>
    <dbReference type="NCBI Taxonomy" id="1358"/>
    <lineage>
        <taxon>Bacteria</taxon>
        <taxon>Bacillati</taxon>
        <taxon>Bacillota</taxon>
        <taxon>Bacilli</taxon>
        <taxon>Lactobacillales</taxon>
        <taxon>Streptococcaceae</taxon>
        <taxon>Lactococcus</taxon>
    </lineage>
</organism>
<keyword evidence="1" id="KW-1133">Transmembrane helix</keyword>
<reference evidence="2" key="1">
    <citation type="submission" date="2022-10" db="EMBL/GenBank/DDBJ databases">
        <authorList>
            <person name="Turner M.S."/>
            <person name="Huang W."/>
        </authorList>
    </citation>
    <scope>NUCLEOTIDE SEQUENCE</scope>
    <source>
        <strain evidence="2">3</strain>
    </source>
</reference>
<keyword evidence="1" id="KW-0472">Membrane</keyword>
<dbReference type="RefSeq" id="WP_278228908.1">
    <property type="nucleotide sequence ID" value="NZ_JAOWLY010000005.1"/>
</dbReference>
<keyword evidence="1" id="KW-0812">Transmembrane</keyword>